<name>A0A655JEF2_MYCTX</name>
<gene>
    <name evidence="2" type="ORF">ERS007720_03256</name>
    <name evidence="3" type="ORF">ERS007739_01461</name>
</gene>
<evidence type="ECO:0000256" key="1">
    <source>
        <dbReference type="SAM" id="MobiDB-lite"/>
    </source>
</evidence>
<sequence>MCGQSRPSTTRNIPLRTPSRWLDSAMRGFFSAGMTNPVSRPIRNRANPMVNSSFCN</sequence>
<feature type="region of interest" description="Disordered" evidence="1">
    <location>
        <begin position="33"/>
        <end position="56"/>
    </location>
</feature>
<dbReference type="Proteomes" id="UP000039021">
    <property type="component" value="Unassembled WGS sequence"/>
</dbReference>
<reference evidence="3" key="2">
    <citation type="submission" date="2015-03" db="EMBL/GenBank/DDBJ databases">
        <authorList>
            <consortium name="Pathogen Informatics"/>
            <person name="Murphy D."/>
        </authorList>
    </citation>
    <scope>NUCLEOTIDE SEQUENCE</scope>
    <source>
        <strain evidence="3">N09902308</strain>
    </source>
</reference>
<accession>A0A655JEF2</accession>
<protein>
    <submittedName>
        <fullName evidence="2">Uncharacterized protein</fullName>
    </submittedName>
</protein>
<dbReference type="EMBL" id="CSAJ01000502">
    <property type="protein sequence ID" value="COW77644.1"/>
    <property type="molecule type" value="Genomic_DNA"/>
</dbReference>
<evidence type="ECO:0000313" key="4">
    <source>
        <dbReference type="Proteomes" id="UP000039021"/>
    </source>
</evidence>
<evidence type="ECO:0000313" key="5">
    <source>
        <dbReference type="Proteomes" id="UP000044938"/>
    </source>
</evidence>
<reference evidence="4 5" key="1">
    <citation type="submission" date="2015-03" db="EMBL/GenBank/DDBJ databases">
        <authorList>
            <consortium name="Pathogen Informatics"/>
        </authorList>
    </citation>
    <scope>NUCLEOTIDE SEQUENCE [LARGE SCALE GENOMIC DNA]</scope>
    <source>
        <strain evidence="2 5">M09401471</strain>
        <strain evidence="4">N09902308</strain>
    </source>
</reference>
<evidence type="ECO:0000313" key="3">
    <source>
        <dbReference type="EMBL" id="COX56677.1"/>
    </source>
</evidence>
<proteinExistence type="predicted"/>
<dbReference type="EMBL" id="CSBK01000564">
    <property type="protein sequence ID" value="COX56677.1"/>
    <property type="molecule type" value="Genomic_DNA"/>
</dbReference>
<dbReference type="AlphaFoldDB" id="A0A655JEF2"/>
<organism evidence="2 5">
    <name type="scientific">Mycobacterium tuberculosis</name>
    <dbReference type="NCBI Taxonomy" id="1773"/>
    <lineage>
        <taxon>Bacteria</taxon>
        <taxon>Bacillati</taxon>
        <taxon>Actinomycetota</taxon>
        <taxon>Actinomycetes</taxon>
        <taxon>Mycobacteriales</taxon>
        <taxon>Mycobacteriaceae</taxon>
        <taxon>Mycobacterium</taxon>
        <taxon>Mycobacterium tuberculosis complex</taxon>
    </lineage>
</organism>
<dbReference type="Proteomes" id="UP000044938">
    <property type="component" value="Unassembled WGS sequence"/>
</dbReference>
<evidence type="ECO:0000313" key="2">
    <source>
        <dbReference type="EMBL" id="COW77644.1"/>
    </source>
</evidence>